<feature type="transmembrane region" description="Helical" evidence="2">
    <location>
        <begin position="128"/>
        <end position="146"/>
    </location>
</feature>
<protein>
    <submittedName>
        <fullName evidence="3">DUF3043 domain-containing protein</fullName>
    </submittedName>
</protein>
<evidence type="ECO:0000256" key="1">
    <source>
        <dbReference type="SAM" id="MobiDB-lite"/>
    </source>
</evidence>
<accession>A0ABP8JBZ7</accession>
<organism evidence="3 4">
    <name type="scientific">Tsukamurella soli</name>
    <dbReference type="NCBI Taxonomy" id="644556"/>
    <lineage>
        <taxon>Bacteria</taxon>
        <taxon>Bacillati</taxon>
        <taxon>Actinomycetota</taxon>
        <taxon>Actinomycetes</taxon>
        <taxon>Mycobacteriales</taxon>
        <taxon>Tsukamurellaceae</taxon>
        <taxon>Tsukamurella</taxon>
    </lineage>
</organism>
<keyword evidence="2" id="KW-0472">Membrane</keyword>
<name>A0ABP8JBZ7_9ACTN</name>
<keyword evidence="4" id="KW-1185">Reference proteome</keyword>
<gene>
    <name evidence="3" type="ORF">GCM10023147_13830</name>
</gene>
<feature type="compositionally biased region" description="Basic and acidic residues" evidence="1">
    <location>
        <begin position="77"/>
        <end position="101"/>
    </location>
</feature>
<evidence type="ECO:0000313" key="3">
    <source>
        <dbReference type="EMBL" id="GAA4388360.1"/>
    </source>
</evidence>
<proteinExistence type="predicted"/>
<keyword evidence="2" id="KW-0812">Transmembrane</keyword>
<sequence>MKLPWNKDAPDAGGDQTDATAGAEVLDDAAPRRTPGKGRPTPSRRQAENRRRGPVAPAPMTRKEARSRRKETAPVLSKEEKREASTKRRSAAADRRERMMAGEEKYLPVREKGEVKRYTRSLVDSRRYVSTLFIPVALVVMVYMFIVIKDPLLSSLAMPILLVFVAIMVIEGLLVGRSINRKVQARFPGTTEAGFRLGWYAFMRSTQLRRMRIPRPQVKPGDAV</sequence>
<evidence type="ECO:0000256" key="2">
    <source>
        <dbReference type="SAM" id="Phobius"/>
    </source>
</evidence>
<comment type="caution">
    <text evidence="3">The sequence shown here is derived from an EMBL/GenBank/DDBJ whole genome shotgun (WGS) entry which is preliminary data.</text>
</comment>
<keyword evidence="2" id="KW-1133">Transmembrane helix</keyword>
<feature type="transmembrane region" description="Helical" evidence="2">
    <location>
        <begin position="152"/>
        <end position="176"/>
    </location>
</feature>
<dbReference type="Pfam" id="PF11241">
    <property type="entry name" value="DUF3043"/>
    <property type="match status" value="1"/>
</dbReference>
<feature type="region of interest" description="Disordered" evidence="1">
    <location>
        <begin position="1"/>
        <end position="101"/>
    </location>
</feature>
<dbReference type="InterPro" id="IPR021403">
    <property type="entry name" value="DUF3043"/>
</dbReference>
<reference evidence="4" key="1">
    <citation type="journal article" date="2019" name="Int. J. Syst. Evol. Microbiol.">
        <title>The Global Catalogue of Microorganisms (GCM) 10K type strain sequencing project: providing services to taxonomists for standard genome sequencing and annotation.</title>
        <authorList>
            <consortium name="The Broad Institute Genomics Platform"/>
            <consortium name="The Broad Institute Genome Sequencing Center for Infectious Disease"/>
            <person name="Wu L."/>
            <person name="Ma J."/>
        </authorList>
    </citation>
    <scope>NUCLEOTIDE SEQUENCE [LARGE SCALE GENOMIC DNA]</scope>
    <source>
        <strain evidence="4">JCM 17688</strain>
    </source>
</reference>
<dbReference type="EMBL" id="BAABFR010000015">
    <property type="protein sequence ID" value="GAA4388360.1"/>
    <property type="molecule type" value="Genomic_DNA"/>
</dbReference>
<evidence type="ECO:0000313" key="4">
    <source>
        <dbReference type="Proteomes" id="UP001500635"/>
    </source>
</evidence>
<dbReference type="Proteomes" id="UP001500635">
    <property type="component" value="Unassembled WGS sequence"/>
</dbReference>
<dbReference type="RefSeq" id="WP_344992839.1">
    <property type="nucleotide sequence ID" value="NZ_BAABFR010000015.1"/>
</dbReference>
<feature type="compositionally biased region" description="Low complexity" evidence="1">
    <location>
        <begin position="11"/>
        <end position="23"/>
    </location>
</feature>